<protein>
    <submittedName>
        <fullName evidence="3">Uncharacterized protein</fullName>
    </submittedName>
</protein>
<dbReference type="OrthoDB" id="10041556at2759"/>
<dbReference type="AlphaFoldDB" id="A0A815MZS2"/>
<evidence type="ECO:0000313" key="2">
    <source>
        <dbReference type="EMBL" id="CAF1270976.1"/>
    </source>
</evidence>
<accession>A0A815MZS2</accession>
<evidence type="ECO:0000313" key="4">
    <source>
        <dbReference type="Proteomes" id="UP000663828"/>
    </source>
</evidence>
<reference evidence="3" key="1">
    <citation type="submission" date="2021-02" db="EMBL/GenBank/DDBJ databases">
        <authorList>
            <person name="Nowell W R."/>
        </authorList>
    </citation>
    <scope>NUCLEOTIDE SEQUENCE</scope>
</reference>
<dbReference type="EMBL" id="CAJNOR010003627">
    <property type="protein sequence ID" value="CAF1432050.1"/>
    <property type="molecule type" value="Genomic_DNA"/>
</dbReference>
<gene>
    <name evidence="2" type="ORF">EDS130_LOCUS29028</name>
    <name evidence="3" type="ORF">XAT740_LOCUS35833</name>
</gene>
<proteinExistence type="predicted"/>
<evidence type="ECO:0000313" key="3">
    <source>
        <dbReference type="EMBL" id="CAF1432050.1"/>
    </source>
</evidence>
<feature type="compositionally biased region" description="Basic and acidic residues" evidence="1">
    <location>
        <begin position="54"/>
        <end position="79"/>
    </location>
</feature>
<feature type="region of interest" description="Disordered" evidence="1">
    <location>
        <begin position="54"/>
        <end position="90"/>
    </location>
</feature>
<keyword evidence="4" id="KW-1185">Reference proteome</keyword>
<evidence type="ECO:0000256" key="1">
    <source>
        <dbReference type="SAM" id="MobiDB-lite"/>
    </source>
</evidence>
<dbReference type="Proteomes" id="UP000663852">
    <property type="component" value="Unassembled WGS sequence"/>
</dbReference>
<comment type="caution">
    <text evidence="3">The sequence shown here is derived from an EMBL/GenBank/DDBJ whole genome shotgun (WGS) entry which is preliminary data.</text>
</comment>
<dbReference type="Proteomes" id="UP000663828">
    <property type="component" value="Unassembled WGS sequence"/>
</dbReference>
<sequence length="90" mass="10512">MVENSCVYITLSRFSIDKQLYNTPLSMDPNLAGEPEPGLISGIRREVGKIEGEFRDIERNHEQREADKYENRAERYAEKESEDFNQGRFP</sequence>
<organism evidence="3 4">
    <name type="scientific">Adineta ricciae</name>
    <name type="common">Rotifer</name>
    <dbReference type="NCBI Taxonomy" id="249248"/>
    <lineage>
        <taxon>Eukaryota</taxon>
        <taxon>Metazoa</taxon>
        <taxon>Spiralia</taxon>
        <taxon>Gnathifera</taxon>
        <taxon>Rotifera</taxon>
        <taxon>Eurotatoria</taxon>
        <taxon>Bdelloidea</taxon>
        <taxon>Adinetida</taxon>
        <taxon>Adinetidae</taxon>
        <taxon>Adineta</taxon>
    </lineage>
</organism>
<name>A0A815MZS2_ADIRI</name>
<dbReference type="EMBL" id="CAJNOJ010000193">
    <property type="protein sequence ID" value="CAF1270976.1"/>
    <property type="molecule type" value="Genomic_DNA"/>
</dbReference>